<proteinExistence type="predicted"/>
<evidence type="ECO:0000256" key="4">
    <source>
        <dbReference type="ARBA" id="ARBA00023157"/>
    </source>
</evidence>
<protein>
    <recommendedName>
        <fullName evidence="7">LamG domain-containing protein</fullName>
    </recommendedName>
</protein>
<dbReference type="InterPro" id="IPR051360">
    <property type="entry name" value="Neuronal_Pentraxin_Related"/>
</dbReference>
<keyword evidence="3" id="KW-0106">Calcium</keyword>
<dbReference type="AlphaFoldDB" id="A0A553JK34"/>
<dbReference type="EMBL" id="VKGK01000026">
    <property type="protein sequence ID" value="TRY12811.1"/>
    <property type="molecule type" value="Genomic_DNA"/>
</dbReference>
<dbReference type="InterPro" id="IPR013320">
    <property type="entry name" value="ConA-like_dom_sf"/>
</dbReference>
<keyword evidence="6" id="KW-1185">Reference proteome</keyword>
<evidence type="ECO:0000256" key="1">
    <source>
        <dbReference type="ARBA" id="ARBA00001913"/>
    </source>
</evidence>
<comment type="caution">
    <text evidence="5">The sequence shown here is derived from an EMBL/GenBank/DDBJ whole genome shotgun (WGS) entry which is preliminary data.</text>
</comment>
<evidence type="ECO:0000256" key="2">
    <source>
        <dbReference type="ARBA" id="ARBA00022723"/>
    </source>
</evidence>
<evidence type="ECO:0000313" key="5">
    <source>
        <dbReference type="EMBL" id="TRY12811.1"/>
    </source>
</evidence>
<accession>A0A553JK34</accession>
<comment type="cofactor">
    <cofactor evidence="1">
        <name>Ca(2+)</name>
        <dbReference type="ChEBI" id="CHEBI:29108"/>
    </cofactor>
</comment>
<dbReference type="PANTHER" id="PTHR19277">
    <property type="entry name" value="PENTRAXIN"/>
    <property type="match status" value="1"/>
</dbReference>
<gene>
    <name evidence="5" type="ORF">FN961_18500</name>
</gene>
<evidence type="ECO:0000256" key="3">
    <source>
        <dbReference type="ARBA" id="ARBA00022837"/>
    </source>
</evidence>
<keyword evidence="4" id="KW-1015">Disulfide bond</keyword>
<dbReference type="SUPFAM" id="SSF49899">
    <property type="entry name" value="Concanavalin A-like lectins/glucanases"/>
    <property type="match status" value="2"/>
</dbReference>
<dbReference type="Proteomes" id="UP000318126">
    <property type="component" value="Unassembled WGS sequence"/>
</dbReference>
<dbReference type="Gene3D" id="3.30.10.20">
    <property type="match status" value="1"/>
</dbReference>
<organism evidence="5 6">
    <name type="scientific">Shewanella hanedai</name>
    <name type="common">Alteromonas hanedai</name>
    <dbReference type="NCBI Taxonomy" id="25"/>
    <lineage>
        <taxon>Bacteria</taxon>
        <taxon>Pseudomonadati</taxon>
        <taxon>Pseudomonadota</taxon>
        <taxon>Gammaproteobacteria</taxon>
        <taxon>Alteromonadales</taxon>
        <taxon>Shewanellaceae</taxon>
        <taxon>Shewanella</taxon>
    </lineage>
</organism>
<reference evidence="6" key="1">
    <citation type="submission" date="2019-07" db="EMBL/GenBank/DDBJ databases">
        <title>Shewanella sp. YLB-08 draft genomic sequence.</title>
        <authorList>
            <person name="Yu L."/>
        </authorList>
    </citation>
    <scope>NUCLEOTIDE SEQUENCE [LARGE SCALE GENOMIC DNA]</scope>
    <source>
        <strain evidence="6">JCM 20706</strain>
    </source>
</reference>
<sequence length="616" mass="68441">MTYLIRLFDLEITMTDLVPGIALKLGKNSYIPMADDPQTTQSGELTLELWAYINAMDAQANLVHKQGVGNTHYQLTLENDEGRYFCQLAIGSSVLTADITNPFNRWIHFSFTVEQLDEQSQIRLLIDGKTVAETRINLWQDNFGDVSLGGGLEGNIAELRRWSRAWPAALIKARRKLTLNGIEPDLASWLPLNQVQQIKDRILGREFQGVLVSWIEKVRPFLEQKSQVLFLDQADESVSAVWTDDFPVYRFTFEFWYRSFHGLPGSYLVDYSGNDGTSGVKISNPQSLTIEIAGVSADTEINLVNGAWQHIAVCWNKRDGKLLVYQNGVLKGGERTLHSENIIPAGGMIKLGGAIDNSHSHPGSYFADIRVWATCRTSDEIINNFLNRQEGDEYPLRLYWPLAQQTGNQVETPSHGGSLAVITGGRWREDSLVIQASPAERLRQLRTRADLYDDLPEPGGDGPGEVVADLGLAFDADVFLNNLVGQLSQVESSQYQLTNIGIDAKVILSTESSKIIVPYPDRLTSLDPGHYTNLSFNFSPAYLEPTTNTVMPYLLGSTEHYAGSLLDEKQLGYRIVHRATDELGESGVVLEQFPAAESEVNQDTDITLIVGIATGN</sequence>
<dbReference type="PANTHER" id="PTHR19277:SF125">
    <property type="entry name" value="B6"/>
    <property type="match status" value="1"/>
</dbReference>
<dbReference type="Pfam" id="PF13385">
    <property type="entry name" value="Laminin_G_3"/>
    <property type="match status" value="2"/>
</dbReference>
<dbReference type="OrthoDB" id="5523752at2"/>
<name>A0A553JK34_SHEHA</name>
<evidence type="ECO:0008006" key="7">
    <source>
        <dbReference type="Google" id="ProtNLM"/>
    </source>
</evidence>
<dbReference type="Gene3D" id="2.60.120.200">
    <property type="match status" value="2"/>
</dbReference>
<evidence type="ECO:0000313" key="6">
    <source>
        <dbReference type="Proteomes" id="UP000318126"/>
    </source>
</evidence>
<dbReference type="GO" id="GO:0046872">
    <property type="term" value="F:metal ion binding"/>
    <property type="evidence" value="ECO:0007669"/>
    <property type="project" value="UniProtKB-KW"/>
</dbReference>
<keyword evidence="2" id="KW-0479">Metal-binding</keyword>
<dbReference type="InterPro" id="IPR005543">
    <property type="entry name" value="PASTA_dom"/>
</dbReference>
<dbReference type="CDD" id="cd06577">
    <property type="entry name" value="PASTA_pknB"/>
    <property type="match status" value="1"/>
</dbReference>